<dbReference type="RefSeq" id="WP_160732383.1">
    <property type="nucleotide sequence ID" value="NZ_WTYO01000001.1"/>
</dbReference>
<comment type="caution">
    <text evidence="1">The sequence shown here is derived from an EMBL/GenBank/DDBJ whole genome shotgun (WGS) entry which is preliminary data.</text>
</comment>
<keyword evidence="2" id="KW-1185">Reference proteome</keyword>
<reference evidence="1 2" key="1">
    <citation type="submission" date="2019-12" db="EMBL/GenBank/DDBJ databases">
        <title>Genomic-based taxomic classification of the family Erythrobacteraceae.</title>
        <authorList>
            <person name="Xu L."/>
        </authorList>
    </citation>
    <scope>NUCLEOTIDE SEQUENCE [LARGE SCALE GENOMIC DNA]</scope>
    <source>
        <strain evidence="1 2">H32</strain>
    </source>
</reference>
<sequence length="82" mass="8874">MASENNFPAFPATRAENIGNQLAKVTYPGMTLRDYFAGQVMPACFAADYGNAWVLSGKDHAKAAARRAYAWADAMLAAQEDN</sequence>
<evidence type="ECO:0000313" key="2">
    <source>
        <dbReference type="Proteomes" id="UP000444401"/>
    </source>
</evidence>
<evidence type="ECO:0000313" key="1">
    <source>
        <dbReference type="EMBL" id="MXO67757.1"/>
    </source>
</evidence>
<gene>
    <name evidence="1" type="ORF">GRI72_02780</name>
</gene>
<proteinExistence type="predicted"/>
<dbReference type="Proteomes" id="UP000444401">
    <property type="component" value="Unassembled WGS sequence"/>
</dbReference>
<accession>A0ABW9UWP0</accession>
<name>A0ABW9UWP0_9SPHN</name>
<dbReference type="EMBL" id="WTYO01000001">
    <property type="protein sequence ID" value="MXO67757.1"/>
    <property type="molecule type" value="Genomic_DNA"/>
</dbReference>
<protein>
    <submittedName>
        <fullName evidence="1">Uncharacterized protein</fullName>
    </submittedName>
</protein>
<organism evidence="1 2">
    <name type="scientific">Pelagerythrobacter marinus</name>
    <dbReference type="NCBI Taxonomy" id="538382"/>
    <lineage>
        <taxon>Bacteria</taxon>
        <taxon>Pseudomonadati</taxon>
        <taxon>Pseudomonadota</taxon>
        <taxon>Alphaproteobacteria</taxon>
        <taxon>Sphingomonadales</taxon>
        <taxon>Erythrobacteraceae</taxon>
        <taxon>Pelagerythrobacter</taxon>
    </lineage>
</organism>